<dbReference type="InterPro" id="IPR010998">
    <property type="entry name" value="Integrase_recombinase_N"/>
</dbReference>
<dbReference type="PANTHER" id="PTHR30629">
    <property type="entry name" value="PROPHAGE INTEGRASE"/>
    <property type="match status" value="1"/>
</dbReference>
<dbReference type="Proteomes" id="UP000254161">
    <property type="component" value="Unassembled WGS sequence"/>
</dbReference>
<dbReference type="InterPro" id="IPR002104">
    <property type="entry name" value="Integrase_catalytic"/>
</dbReference>
<gene>
    <name evidence="6" type="primary">intA</name>
    <name evidence="6" type="ORF">NCTC12264_00450</name>
</gene>
<dbReference type="InterPro" id="IPR025166">
    <property type="entry name" value="Integrase_DNA_bind_dom"/>
</dbReference>
<dbReference type="Gene3D" id="3.30.160.390">
    <property type="entry name" value="Integrase, DNA-binding domain"/>
    <property type="match status" value="1"/>
</dbReference>
<reference evidence="6 7" key="1">
    <citation type="submission" date="2018-06" db="EMBL/GenBank/DDBJ databases">
        <authorList>
            <consortium name="Pathogen Informatics"/>
            <person name="Doyle S."/>
        </authorList>
    </citation>
    <scope>NUCLEOTIDE SEQUENCE [LARGE SCALE GENOMIC DNA]</scope>
    <source>
        <strain evidence="6 7">NCTC12264</strain>
    </source>
</reference>
<evidence type="ECO:0000259" key="5">
    <source>
        <dbReference type="PROSITE" id="PS51898"/>
    </source>
</evidence>
<evidence type="ECO:0000313" key="6">
    <source>
        <dbReference type="EMBL" id="SUX26229.1"/>
    </source>
</evidence>
<dbReference type="SUPFAM" id="SSF56349">
    <property type="entry name" value="DNA breaking-rejoining enzymes"/>
    <property type="match status" value="1"/>
</dbReference>
<keyword evidence="3" id="KW-0238">DNA-binding</keyword>
<dbReference type="Pfam" id="PF00589">
    <property type="entry name" value="Phage_integrase"/>
    <property type="match status" value="1"/>
</dbReference>
<evidence type="ECO:0000256" key="2">
    <source>
        <dbReference type="ARBA" id="ARBA00022908"/>
    </source>
</evidence>
<evidence type="ECO:0000313" key="7">
    <source>
        <dbReference type="Proteomes" id="UP000254161"/>
    </source>
</evidence>
<evidence type="ECO:0000256" key="1">
    <source>
        <dbReference type="ARBA" id="ARBA00008857"/>
    </source>
</evidence>
<dbReference type="GO" id="GO:0006310">
    <property type="term" value="P:DNA recombination"/>
    <property type="evidence" value="ECO:0007669"/>
    <property type="project" value="UniProtKB-KW"/>
</dbReference>
<organism evidence="6 7">
    <name type="scientific">Campylobacter upsaliensis</name>
    <dbReference type="NCBI Taxonomy" id="28080"/>
    <lineage>
        <taxon>Bacteria</taxon>
        <taxon>Pseudomonadati</taxon>
        <taxon>Campylobacterota</taxon>
        <taxon>Epsilonproteobacteria</taxon>
        <taxon>Campylobacterales</taxon>
        <taxon>Campylobacteraceae</taxon>
        <taxon>Campylobacter</taxon>
    </lineage>
</organism>
<dbReference type="InterPro" id="IPR004107">
    <property type="entry name" value="Integrase_SAM-like_N"/>
</dbReference>
<dbReference type="InterPro" id="IPR038488">
    <property type="entry name" value="Integrase_DNA-bd_sf"/>
</dbReference>
<keyword evidence="2" id="KW-0229">DNA integration</keyword>
<dbReference type="Gene3D" id="1.10.443.10">
    <property type="entry name" value="Intergrase catalytic core"/>
    <property type="match status" value="1"/>
</dbReference>
<dbReference type="InterPro" id="IPR050808">
    <property type="entry name" value="Phage_Integrase"/>
</dbReference>
<dbReference type="Gene3D" id="1.10.150.130">
    <property type="match status" value="1"/>
</dbReference>
<dbReference type="GO" id="GO:0003677">
    <property type="term" value="F:DNA binding"/>
    <property type="evidence" value="ECO:0007669"/>
    <property type="project" value="UniProtKB-KW"/>
</dbReference>
<dbReference type="GO" id="GO:0015074">
    <property type="term" value="P:DNA integration"/>
    <property type="evidence" value="ECO:0007669"/>
    <property type="project" value="UniProtKB-KW"/>
</dbReference>
<evidence type="ECO:0000256" key="4">
    <source>
        <dbReference type="ARBA" id="ARBA00023172"/>
    </source>
</evidence>
<dbReference type="EMBL" id="UFUZ01000001">
    <property type="protein sequence ID" value="SUX26229.1"/>
    <property type="molecule type" value="Genomic_DNA"/>
</dbReference>
<evidence type="ECO:0000256" key="3">
    <source>
        <dbReference type="ARBA" id="ARBA00023125"/>
    </source>
</evidence>
<dbReference type="PROSITE" id="PS51898">
    <property type="entry name" value="TYR_RECOMBINASE"/>
    <property type="match status" value="1"/>
</dbReference>
<keyword evidence="4" id="KW-0233">DNA recombination</keyword>
<dbReference type="Pfam" id="PF14659">
    <property type="entry name" value="Phage_int_SAM_3"/>
    <property type="match status" value="1"/>
</dbReference>
<dbReference type="RefSeq" id="WP_257401163.1">
    <property type="nucleotide sequence ID" value="NZ_JANKIR010000064.1"/>
</dbReference>
<dbReference type="Pfam" id="PF13356">
    <property type="entry name" value="Arm-DNA-bind_3"/>
    <property type="match status" value="1"/>
</dbReference>
<dbReference type="CDD" id="cd00801">
    <property type="entry name" value="INT_P4_C"/>
    <property type="match status" value="1"/>
</dbReference>
<name>A0A381EH10_CAMUP</name>
<dbReference type="AlphaFoldDB" id="A0A381EH10"/>
<proteinExistence type="inferred from homology"/>
<dbReference type="PANTHER" id="PTHR30629:SF2">
    <property type="entry name" value="PROPHAGE INTEGRASE INTS-RELATED"/>
    <property type="match status" value="1"/>
</dbReference>
<accession>A0A381EH10</accession>
<feature type="domain" description="Tyr recombinase" evidence="5">
    <location>
        <begin position="203"/>
        <end position="389"/>
    </location>
</feature>
<comment type="similarity">
    <text evidence="1">Belongs to the 'phage' integrase family.</text>
</comment>
<sequence>MKKILSQKDLDKLEARDSSYLICLGEPKQLYVKIHPNGRKVFQIREQKYKVYKSIGEYKKELLNLAQARQKATEILQKIHKGEYVGNHFKDVTLKVAYNYYFETVGQRLAESTSSKLESVYNKYIAPSLNQIPINELNKQDFIPIFDLVYKKNLRETLSRLLNFLCRVLELQKHRETLKTNIILDLKDLAKYYQTLFGKKETKHYKAIVEEKEIKVLLLNLKEYSQSPNINPNVVNGIYFILLTAQRAKNIRFAKWEEIDFENNLWIIKAKDMKTSNNGDNIIPLNDYALKILKIQKILNGNKEYIFTNYRSVLSGNFAAGFFKKYNLSHCLHGFRSTFKSICVEKSDELMKLGISEKIVEMILHHTKGDGVERAYNRAKAVELRRLLMYWYGEYLNSLCPFD</sequence>
<dbReference type="InterPro" id="IPR011010">
    <property type="entry name" value="DNA_brk_join_enz"/>
</dbReference>
<dbReference type="InterPro" id="IPR013762">
    <property type="entry name" value="Integrase-like_cat_sf"/>
</dbReference>
<protein>
    <submittedName>
        <fullName evidence="6">Phage integrase family site specific recombinase</fullName>
    </submittedName>
</protein>